<dbReference type="GO" id="GO:0005886">
    <property type="term" value="C:plasma membrane"/>
    <property type="evidence" value="ECO:0007669"/>
    <property type="project" value="UniProtKB-SubCell"/>
</dbReference>
<comment type="subcellular location">
    <subcellularLocation>
        <location evidence="1">Cell membrane</location>
        <topology evidence="1">Single-pass type II membrane protein</topology>
    </subcellularLocation>
    <subcellularLocation>
        <location evidence="4">Membrane</location>
        <topology evidence="4">Single-pass type II membrane protein</topology>
    </subcellularLocation>
</comment>
<comment type="caution">
    <text evidence="6">The sequence shown here is derived from an EMBL/GenBank/DDBJ whole genome shotgun (WGS) entry which is preliminary data.</text>
</comment>
<name>A0A7X6HE28_9MICC</name>
<feature type="active site" evidence="3">
    <location>
        <position position="55"/>
    </location>
</feature>
<organism evidence="6 7">
    <name type="scientific">Arthrobacter mobilis</name>
    <dbReference type="NCBI Taxonomy" id="2724944"/>
    <lineage>
        <taxon>Bacteria</taxon>
        <taxon>Bacillati</taxon>
        <taxon>Actinomycetota</taxon>
        <taxon>Actinomycetes</taxon>
        <taxon>Micrococcales</taxon>
        <taxon>Micrococcaceae</taxon>
        <taxon>Arthrobacter</taxon>
    </lineage>
</organism>
<comment type="similarity">
    <text evidence="2 4">Belongs to the peptidase S26 family.</text>
</comment>
<dbReference type="PANTHER" id="PTHR43390:SF1">
    <property type="entry name" value="CHLOROPLAST PROCESSING PEPTIDASE"/>
    <property type="match status" value="1"/>
</dbReference>
<accession>A0A7X6HE28</accession>
<dbReference type="GO" id="GO:0004252">
    <property type="term" value="F:serine-type endopeptidase activity"/>
    <property type="evidence" value="ECO:0007669"/>
    <property type="project" value="InterPro"/>
</dbReference>
<dbReference type="PANTHER" id="PTHR43390">
    <property type="entry name" value="SIGNAL PEPTIDASE I"/>
    <property type="match status" value="1"/>
</dbReference>
<keyword evidence="4" id="KW-0645">Protease</keyword>
<evidence type="ECO:0000313" key="6">
    <source>
        <dbReference type="EMBL" id="NKX55306.1"/>
    </source>
</evidence>
<dbReference type="Pfam" id="PF10502">
    <property type="entry name" value="Peptidase_S26"/>
    <property type="match status" value="1"/>
</dbReference>
<comment type="catalytic activity">
    <reaction evidence="4">
        <text>Cleavage of hydrophobic, N-terminal signal or leader sequences from secreted and periplasmic proteins.</text>
        <dbReference type="EC" id="3.4.21.89"/>
    </reaction>
</comment>
<feature type="active site" evidence="3">
    <location>
        <position position="124"/>
    </location>
</feature>
<dbReference type="GO" id="GO:0006465">
    <property type="term" value="P:signal peptide processing"/>
    <property type="evidence" value="ECO:0007669"/>
    <property type="project" value="InterPro"/>
</dbReference>
<evidence type="ECO:0000256" key="2">
    <source>
        <dbReference type="ARBA" id="ARBA00009370"/>
    </source>
</evidence>
<dbReference type="NCBIfam" id="TIGR02227">
    <property type="entry name" value="sigpep_I_bact"/>
    <property type="match status" value="1"/>
</dbReference>
<protein>
    <recommendedName>
        <fullName evidence="4">Signal peptidase I</fullName>
        <ecNumber evidence="4">3.4.21.89</ecNumber>
    </recommendedName>
</protein>
<dbReference type="SUPFAM" id="SSF51306">
    <property type="entry name" value="LexA/Signal peptidase"/>
    <property type="match status" value="1"/>
</dbReference>
<evidence type="ECO:0000313" key="7">
    <source>
        <dbReference type="Proteomes" id="UP000544090"/>
    </source>
</evidence>
<keyword evidence="4 6" id="KW-0378">Hydrolase</keyword>
<dbReference type="InterPro" id="IPR000223">
    <property type="entry name" value="Pept_S26A_signal_pept_1"/>
</dbReference>
<sequence>MQQPPADQSSTGRQAKRRSGFPGWRFACLALVCAVLASAVVRATLVDVYYIPSGSMEPLLRTGDRVLVSRTDYRSEPIRRGDLVVFDGRGSFAPFRSGNPPFVDAVLGLGQWLGVAGSGTVYVKRAIGLPGDTVACCAPDGRLTVNGAPVTEDYVFPGDAPSGMKFIAEVPAGRLWLMGDHRSKSADSRSLLGAPGGGMVPIDRVIGRPVGIIWPLERSTPLARTALGGTAGTDEGR</sequence>
<dbReference type="Gene3D" id="2.10.109.10">
    <property type="entry name" value="Umud Fragment, subunit A"/>
    <property type="match status" value="1"/>
</dbReference>
<dbReference type="AlphaFoldDB" id="A0A7X6HE28"/>
<dbReference type="PRINTS" id="PR00727">
    <property type="entry name" value="LEADERPTASE"/>
</dbReference>
<dbReference type="CDD" id="cd06530">
    <property type="entry name" value="S26_SPase_I"/>
    <property type="match status" value="1"/>
</dbReference>
<dbReference type="Proteomes" id="UP000544090">
    <property type="component" value="Unassembled WGS sequence"/>
</dbReference>
<keyword evidence="7" id="KW-1185">Reference proteome</keyword>
<evidence type="ECO:0000256" key="4">
    <source>
        <dbReference type="RuleBase" id="RU362042"/>
    </source>
</evidence>
<dbReference type="EMBL" id="JAAZSQ010000011">
    <property type="protein sequence ID" value="NKX55306.1"/>
    <property type="molecule type" value="Genomic_DNA"/>
</dbReference>
<gene>
    <name evidence="6" type="primary">lepB</name>
    <name evidence="6" type="ORF">HGG74_12285</name>
</gene>
<evidence type="ECO:0000259" key="5">
    <source>
        <dbReference type="Pfam" id="PF10502"/>
    </source>
</evidence>
<proteinExistence type="inferred from homology"/>
<dbReference type="GO" id="GO:0009003">
    <property type="term" value="F:signal peptidase activity"/>
    <property type="evidence" value="ECO:0007669"/>
    <property type="project" value="UniProtKB-EC"/>
</dbReference>
<evidence type="ECO:0000256" key="1">
    <source>
        <dbReference type="ARBA" id="ARBA00004401"/>
    </source>
</evidence>
<reference evidence="6 7" key="1">
    <citation type="submission" date="2020-04" db="EMBL/GenBank/DDBJ databases">
        <title>Arthrobacter sp. nov.</title>
        <authorList>
            <person name="Liu S."/>
        </authorList>
    </citation>
    <scope>NUCLEOTIDE SEQUENCE [LARGE SCALE GENOMIC DNA]</scope>
    <source>
        <strain evidence="6 7">E918</strain>
    </source>
</reference>
<evidence type="ECO:0000256" key="3">
    <source>
        <dbReference type="PIRSR" id="PIRSR600223-1"/>
    </source>
</evidence>
<dbReference type="InterPro" id="IPR019533">
    <property type="entry name" value="Peptidase_S26"/>
</dbReference>
<dbReference type="InterPro" id="IPR036286">
    <property type="entry name" value="LexA/Signal_pep-like_sf"/>
</dbReference>
<dbReference type="EC" id="3.4.21.89" evidence="4"/>
<feature type="domain" description="Peptidase S26" evidence="5">
    <location>
        <begin position="29"/>
        <end position="214"/>
    </location>
</feature>